<evidence type="ECO:0000256" key="5">
    <source>
        <dbReference type="ARBA" id="ARBA00022525"/>
    </source>
</evidence>
<accession>A0ABX0TX33</accession>
<dbReference type="PANTHER" id="PTHR30033">
    <property type="entry name" value="FLAGELLAR HOOK-ASSOCIATED PROTEIN 1"/>
    <property type="match status" value="1"/>
</dbReference>
<dbReference type="RefSeq" id="WP_167074184.1">
    <property type="nucleotide sequence ID" value="NZ_JAAOZC010000007.1"/>
</dbReference>
<gene>
    <name evidence="9" type="ORF">FHS31_002627</name>
</gene>
<dbReference type="Pfam" id="PF06429">
    <property type="entry name" value="Flg_bbr_C"/>
    <property type="match status" value="1"/>
</dbReference>
<feature type="domain" description="Flagellar hook-associated protein FlgK helical" evidence="8">
    <location>
        <begin position="98"/>
        <end position="328"/>
    </location>
</feature>
<keyword evidence="9" id="KW-0966">Cell projection</keyword>
<dbReference type="InterPro" id="IPR036708">
    <property type="entry name" value="BipD-like_sf"/>
</dbReference>
<dbReference type="InterPro" id="IPR010930">
    <property type="entry name" value="Flg_bb/hook_C_dom"/>
</dbReference>
<evidence type="ECO:0000313" key="10">
    <source>
        <dbReference type="Proteomes" id="UP000727456"/>
    </source>
</evidence>
<evidence type="ECO:0000259" key="8">
    <source>
        <dbReference type="Pfam" id="PF22638"/>
    </source>
</evidence>
<evidence type="ECO:0000256" key="2">
    <source>
        <dbReference type="ARBA" id="ARBA00004613"/>
    </source>
</evidence>
<keyword evidence="5" id="KW-0964">Secreted</keyword>
<dbReference type="InterPro" id="IPR053927">
    <property type="entry name" value="FlgK_helical"/>
</dbReference>
<evidence type="ECO:0000259" key="7">
    <source>
        <dbReference type="Pfam" id="PF06429"/>
    </source>
</evidence>
<protein>
    <recommendedName>
        <fullName evidence="4">Flagellar hook-associated protein 1</fullName>
    </recommendedName>
</protein>
<comment type="caution">
    <text evidence="9">The sequence shown here is derived from an EMBL/GenBank/DDBJ whole genome shotgun (WGS) entry which is preliminary data.</text>
</comment>
<reference evidence="9 10" key="1">
    <citation type="submission" date="2020-03" db="EMBL/GenBank/DDBJ databases">
        <title>Genomic Encyclopedia of Type Strains, Phase III (KMG-III): the genomes of soil and plant-associated and newly described type strains.</title>
        <authorList>
            <person name="Whitman W."/>
        </authorList>
    </citation>
    <scope>NUCLEOTIDE SEQUENCE [LARGE SCALE GENOMIC DNA]</scope>
    <source>
        <strain evidence="9 10">CECT 8804</strain>
    </source>
</reference>
<keyword evidence="9" id="KW-0969">Cilium</keyword>
<sequence>MSDLLSIGRSGVMAYQGALAAVGQNVTNADTDGYSRRSVVLTEQTTAAGPYTLSRSGSAFGGVQASQVQRVWDQYQAQSAWSANSDASRASTRLQYLTSVETTLGDGTNGVAAKLTAVFTNATQLAANPSDTAARQTMLSAINDAATAIGQTDADLAKITNTVSSQAQSLVDQTNTALGTLAKVNTALKTAPLGSASRADLEDQRDSLIGSISSNIGIDVTIDANTGAASLKLSDYSGPQLLSSNSITPAVLSIAPSNTGQLAMTLTVGTATSAATPTGGALSGLVDVSNTIAGRRQSVDAIASQFVTQLNSWNRQGKTLTGAAGGDLLDPAGLTAATIKLTATDPGAIAAGSTSATDNGNLLTLSTLRGTAGVEAKWQSMANAQALLVSSATTESTAAASSKDSAYSMLDETTGVDLDTEAANLLRYQQAYSASAKIISTARDTLNSILALFN</sequence>
<organism evidence="9 10">
    <name type="scientific">Sphingomonas vulcanisoli</name>
    <dbReference type="NCBI Taxonomy" id="1658060"/>
    <lineage>
        <taxon>Bacteria</taxon>
        <taxon>Pseudomonadati</taxon>
        <taxon>Pseudomonadota</taxon>
        <taxon>Alphaproteobacteria</taxon>
        <taxon>Sphingomonadales</taxon>
        <taxon>Sphingomonadaceae</taxon>
        <taxon>Sphingomonas</taxon>
    </lineage>
</organism>
<keyword evidence="6" id="KW-0975">Bacterial flagellum</keyword>
<keyword evidence="9" id="KW-0282">Flagellum</keyword>
<dbReference type="NCBIfam" id="TIGR02492">
    <property type="entry name" value="flgK_ends"/>
    <property type="match status" value="1"/>
</dbReference>
<evidence type="ECO:0000256" key="3">
    <source>
        <dbReference type="ARBA" id="ARBA00009677"/>
    </source>
</evidence>
<dbReference type="Proteomes" id="UP000727456">
    <property type="component" value="Unassembled WGS sequence"/>
</dbReference>
<keyword evidence="10" id="KW-1185">Reference proteome</keyword>
<proteinExistence type="inferred from homology"/>
<evidence type="ECO:0000256" key="1">
    <source>
        <dbReference type="ARBA" id="ARBA00004365"/>
    </source>
</evidence>
<name>A0ABX0TX33_9SPHN</name>
<comment type="subcellular location">
    <subcellularLocation>
        <location evidence="1">Bacterial flagellum</location>
    </subcellularLocation>
    <subcellularLocation>
        <location evidence="2">Secreted</location>
    </subcellularLocation>
</comment>
<dbReference type="Gene3D" id="1.20.1710.10">
    <property type="entry name" value="IpaD-like"/>
    <property type="match status" value="1"/>
</dbReference>
<dbReference type="EMBL" id="JAAOZC010000007">
    <property type="protein sequence ID" value="NIJ08997.1"/>
    <property type="molecule type" value="Genomic_DNA"/>
</dbReference>
<dbReference type="InterPro" id="IPR002371">
    <property type="entry name" value="FlgK"/>
</dbReference>
<feature type="domain" description="Flagellar basal-body/hook protein C-terminal" evidence="7">
    <location>
        <begin position="412"/>
        <end position="451"/>
    </location>
</feature>
<comment type="similarity">
    <text evidence="3">Belongs to the flagella basal body rod proteins family.</text>
</comment>
<evidence type="ECO:0000256" key="6">
    <source>
        <dbReference type="ARBA" id="ARBA00023143"/>
    </source>
</evidence>
<dbReference type="SUPFAM" id="SSF64518">
    <property type="entry name" value="Phase 1 flagellin"/>
    <property type="match status" value="1"/>
</dbReference>
<dbReference type="PANTHER" id="PTHR30033:SF1">
    <property type="entry name" value="FLAGELLAR HOOK-ASSOCIATED PROTEIN 1"/>
    <property type="match status" value="1"/>
</dbReference>
<evidence type="ECO:0000256" key="4">
    <source>
        <dbReference type="ARBA" id="ARBA00016244"/>
    </source>
</evidence>
<evidence type="ECO:0000313" key="9">
    <source>
        <dbReference type="EMBL" id="NIJ08997.1"/>
    </source>
</evidence>
<dbReference type="Pfam" id="PF22638">
    <property type="entry name" value="FlgK_D1"/>
    <property type="match status" value="1"/>
</dbReference>